<gene>
    <name evidence="1" type="ORF">MKS88_001785</name>
</gene>
<dbReference type="EMBL" id="CM043775">
    <property type="protein sequence ID" value="KAI4839241.1"/>
    <property type="molecule type" value="Genomic_DNA"/>
</dbReference>
<sequence length="252" mass="29165">MKENIKSPIFTKILAFSALIWICLYSNKMCNFGISMEKNYTLDGYSCLAINRLLSECSLNVMSTGYMSNENSKNELITKKKNISTNCEDPKIQRKIIKEILLKSEERNRLHKKKKFSLLNKIETNFEERILNHLVSIDEIKYNTDVHKKTARMIRKNGAPKINTLFLVILIGLLFEIFVILYTELTKKEVAALNASAMVVSVILVFVVAITVLCINYIFKKIEEYNIKKANNLRICYNIVNSSSRSNFYYDI</sequence>
<keyword evidence="2" id="KW-1185">Reference proteome</keyword>
<protein>
    <submittedName>
        <fullName evidence="1">Uncharacterized protein</fullName>
    </submittedName>
</protein>
<organism evidence="1 2">
    <name type="scientific">Plasmodium brasilianum</name>
    <dbReference type="NCBI Taxonomy" id="5824"/>
    <lineage>
        <taxon>Eukaryota</taxon>
        <taxon>Sar</taxon>
        <taxon>Alveolata</taxon>
        <taxon>Apicomplexa</taxon>
        <taxon>Aconoidasida</taxon>
        <taxon>Haemosporida</taxon>
        <taxon>Plasmodiidae</taxon>
        <taxon>Plasmodium</taxon>
        <taxon>Plasmodium (Plasmodium)</taxon>
    </lineage>
</organism>
<name>A0ACB9YCA0_PLABR</name>
<accession>A0ACB9YCA0</accession>
<comment type="caution">
    <text evidence="1">The sequence shown here is derived from an EMBL/GenBank/DDBJ whole genome shotgun (WGS) entry which is preliminary data.</text>
</comment>
<evidence type="ECO:0000313" key="1">
    <source>
        <dbReference type="EMBL" id="KAI4839241.1"/>
    </source>
</evidence>
<reference evidence="1" key="1">
    <citation type="submission" date="2022-06" db="EMBL/GenBank/DDBJ databases">
        <title>The First Complete Genome of the Simian Malaria Parasite Plasmodium brasilianum.</title>
        <authorList>
            <person name="Bajic M."/>
            <person name="Ravishankar S."/>
        </authorList>
    </citation>
    <scope>NUCLEOTIDE SEQUENCE</scope>
    <source>
        <strain evidence="1">Bolivian I</strain>
    </source>
</reference>
<evidence type="ECO:0000313" key="2">
    <source>
        <dbReference type="Proteomes" id="UP001056978"/>
    </source>
</evidence>
<dbReference type="Proteomes" id="UP001056978">
    <property type="component" value="Chromosome 7"/>
</dbReference>
<proteinExistence type="predicted"/>